<dbReference type="SUPFAM" id="SSF53474">
    <property type="entry name" value="alpha/beta-Hydrolases"/>
    <property type="match status" value="1"/>
</dbReference>
<evidence type="ECO:0008006" key="4">
    <source>
        <dbReference type="Google" id="ProtNLM"/>
    </source>
</evidence>
<dbReference type="PANTHER" id="PTHR48081:SF31">
    <property type="entry name" value="STERYL ACETYL HYDROLASE MUG81-RELATED"/>
    <property type="match status" value="1"/>
</dbReference>
<dbReference type="InterPro" id="IPR019436">
    <property type="entry name" value="Say1-like"/>
</dbReference>
<comment type="caution">
    <text evidence="2">The sequence shown here is derived from an EMBL/GenBank/DDBJ whole genome shotgun (WGS) entry which is preliminary data.</text>
</comment>
<sequence length="376" mass="42597">MPETPKARKFGYLTWIQWLRYKVRVGLFPLYIAWKVVSSPLVKHNRNRTLQEVITHANYRYICVHLDPPEVQYHAAPCVPMYTEWMKKRGMPPVVEELEGDTTIVWLGPKRTEKVILYCHGGAYFMPLLPVMLTYWRYVQVQLEKRGIEVGVACLVYTLIPDGVFPNQLRQATIAINHLLASGVETKNLQITGDSAGGNLVLQVLSHALHPHPQVPPLRTNHFRGAYAMSAWVLLATDREHDGGESLIRGDRADIMSKSCLKVWGDAVMKGVPAYHGMYAEPIKAPHGWYAKVGEVVDRILITTGEYDCFEDQDREIYETLRKYTENVEFIDQEAGVHDGPYLEFGMGDSDDVALPPSSITPAIIEWFAKGFQTAN</sequence>
<name>A0ABR3ELV1_9AGAR</name>
<dbReference type="EMBL" id="JBAHYK010003176">
    <property type="protein sequence ID" value="KAL0563820.1"/>
    <property type="molecule type" value="Genomic_DNA"/>
</dbReference>
<dbReference type="Proteomes" id="UP001465976">
    <property type="component" value="Unassembled WGS sequence"/>
</dbReference>
<protein>
    <recommendedName>
        <fullName evidence="4">Alpha/beta hydrolase fold-3 domain-containing protein</fullName>
    </recommendedName>
</protein>
<dbReference type="InterPro" id="IPR050300">
    <property type="entry name" value="GDXG_lipolytic_enzyme"/>
</dbReference>
<dbReference type="Gene3D" id="3.40.50.1820">
    <property type="entry name" value="alpha/beta hydrolase"/>
    <property type="match status" value="1"/>
</dbReference>
<dbReference type="InterPro" id="IPR029058">
    <property type="entry name" value="AB_hydrolase_fold"/>
</dbReference>
<dbReference type="Pfam" id="PF10340">
    <property type="entry name" value="Say1_Mug180"/>
    <property type="match status" value="1"/>
</dbReference>
<keyword evidence="1" id="KW-0378">Hydrolase</keyword>
<dbReference type="PANTHER" id="PTHR48081">
    <property type="entry name" value="AB HYDROLASE SUPERFAMILY PROTEIN C4A8.06C"/>
    <property type="match status" value="1"/>
</dbReference>
<organism evidence="2 3">
    <name type="scientific">Marasmius crinis-equi</name>
    <dbReference type="NCBI Taxonomy" id="585013"/>
    <lineage>
        <taxon>Eukaryota</taxon>
        <taxon>Fungi</taxon>
        <taxon>Dikarya</taxon>
        <taxon>Basidiomycota</taxon>
        <taxon>Agaricomycotina</taxon>
        <taxon>Agaricomycetes</taxon>
        <taxon>Agaricomycetidae</taxon>
        <taxon>Agaricales</taxon>
        <taxon>Marasmiineae</taxon>
        <taxon>Marasmiaceae</taxon>
        <taxon>Marasmius</taxon>
    </lineage>
</organism>
<reference evidence="2 3" key="1">
    <citation type="submission" date="2024-02" db="EMBL/GenBank/DDBJ databases">
        <title>A draft genome for the cacao thread blight pathogen Marasmius crinis-equi.</title>
        <authorList>
            <person name="Cohen S.P."/>
            <person name="Baruah I.K."/>
            <person name="Amoako-Attah I."/>
            <person name="Bukari Y."/>
            <person name="Meinhardt L.W."/>
            <person name="Bailey B.A."/>
        </authorList>
    </citation>
    <scope>NUCLEOTIDE SEQUENCE [LARGE SCALE GENOMIC DNA]</scope>
    <source>
        <strain evidence="2 3">GH-76</strain>
    </source>
</reference>
<evidence type="ECO:0000256" key="1">
    <source>
        <dbReference type="ARBA" id="ARBA00022801"/>
    </source>
</evidence>
<proteinExistence type="predicted"/>
<gene>
    <name evidence="2" type="ORF">V5O48_018243</name>
</gene>
<keyword evidence="3" id="KW-1185">Reference proteome</keyword>
<evidence type="ECO:0000313" key="2">
    <source>
        <dbReference type="EMBL" id="KAL0563820.1"/>
    </source>
</evidence>
<evidence type="ECO:0000313" key="3">
    <source>
        <dbReference type="Proteomes" id="UP001465976"/>
    </source>
</evidence>
<accession>A0ABR3ELV1</accession>